<dbReference type="Proteomes" id="UP000287166">
    <property type="component" value="Unassembled WGS sequence"/>
</dbReference>
<sequence length="353" mass="37686">MPAPPKARVDVDEDVDDLDDVLQQFSQPKPAKAPPAASSAASASTRTTAPAPSTNTNTKANPPLADLPDTDLSEDFARELTRGMESLMREIASEAGLDPDAAKLHAGGTAEGTDADKERQHAFRAAWEAMLLEGMNGAVDFDGLAAETAGKEKEKEKEKGTGTGTKENEKGKDQASVGGEHAPDSFQSSIRRAMEKLKESNSNLQTDASTPDSIEALLSQLKAEGGGGESEDDLQGLLEQMMTELMSKDILYDPLKELHDKFPGYLAENASKISAEDKKRYDSQHAVVTKILAVFDDPTYSDQDVQKGVRIVELMNEMQSYGSPPAEIMGPLPPGLDVGPDGMPKLPEGCTIA</sequence>
<protein>
    <submittedName>
        <fullName evidence="2">Peroxisome biogenesis protein 19-1</fullName>
    </submittedName>
</protein>
<dbReference type="OrthoDB" id="21292at2759"/>
<feature type="compositionally biased region" description="Low complexity" evidence="1">
    <location>
        <begin position="28"/>
        <end position="63"/>
    </location>
</feature>
<dbReference type="PANTHER" id="PTHR12774">
    <property type="entry name" value="PEROXISOMAL BIOGENESIS FACTOR 19"/>
    <property type="match status" value="1"/>
</dbReference>
<comment type="caution">
    <text evidence="2">The sequence shown here is derived from an EMBL/GenBank/DDBJ whole genome shotgun (WGS) entry which is preliminary data.</text>
</comment>
<dbReference type="EMBL" id="BFAD01000006">
    <property type="protein sequence ID" value="GBE84210.1"/>
    <property type="molecule type" value="Genomic_DNA"/>
</dbReference>
<dbReference type="STRING" id="139825.A0A401GPX4"/>
<dbReference type="RefSeq" id="XP_027615123.1">
    <property type="nucleotide sequence ID" value="XM_027759322.1"/>
</dbReference>
<dbReference type="Pfam" id="PF04614">
    <property type="entry name" value="Pex19"/>
    <property type="match status" value="1"/>
</dbReference>
<dbReference type="GO" id="GO:0005778">
    <property type="term" value="C:peroxisomal membrane"/>
    <property type="evidence" value="ECO:0007669"/>
    <property type="project" value="TreeGrafter"/>
</dbReference>
<gene>
    <name evidence="2" type="ORF">SCP_0601880</name>
</gene>
<dbReference type="InParanoid" id="A0A401GPX4"/>
<dbReference type="InterPro" id="IPR006708">
    <property type="entry name" value="Pex19"/>
</dbReference>
<evidence type="ECO:0000256" key="1">
    <source>
        <dbReference type="SAM" id="MobiDB-lite"/>
    </source>
</evidence>
<dbReference type="AlphaFoldDB" id="A0A401GPX4"/>
<feature type="compositionally biased region" description="Low complexity" evidence="1">
    <location>
        <begin position="335"/>
        <end position="344"/>
    </location>
</feature>
<feature type="region of interest" description="Disordered" evidence="1">
    <location>
        <begin position="146"/>
        <end position="189"/>
    </location>
</feature>
<dbReference type="Gene3D" id="1.20.120.900">
    <property type="entry name" value="Pex19, mPTS binding domain"/>
    <property type="match status" value="1"/>
</dbReference>
<reference evidence="2 3" key="1">
    <citation type="journal article" date="2018" name="Sci. Rep.">
        <title>Genome sequence of the cauliflower mushroom Sparassis crispa (Hanabiratake) and its association with beneficial usage.</title>
        <authorList>
            <person name="Kiyama R."/>
            <person name="Furutani Y."/>
            <person name="Kawaguchi K."/>
            <person name="Nakanishi T."/>
        </authorList>
    </citation>
    <scope>NUCLEOTIDE SEQUENCE [LARGE SCALE GENOMIC DNA]</scope>
</reference>
<dbReference type="GeneID" id="38781127"/>
<name>A0A401GPX4_9APHY</name>
<evidence type="ECO:0000313" key="3">
    <source>
        <dbReference type="Proteomes" id="UP000287166"/>
    </source>
</evidence>
<feature type="compositionally biased region" description="Basic and acidic residues" evidence="1">
    <location>
        <begin position="75"/>
        <end position="92"/>
    </location>
</feature>
<dbReference type="PANTHER" id="PTHR12774:SF2">
    <property type="entry name" value="PEROXISOMAL BIOGENESIS FACTOR 19"/>
    <property type="match status" value="1"/>
</dbReference>
<dbReference type="GO" id="GO:0033328">
    <property type="term" value="F:peroxisome membrane targeting sequence binding"/>
    <property type="evidence" value="ECO:0007669"/>
    <property type="project" value="TreeGrafter"/>
</dbReference>
<evidence type="ECO:0000313" key="2">
    <source>
        <dbReference type="EMBL" id="GBE84210.1"/>
    </source>
</evidence>
<accession>A0A401GPX4</accession>
<keyword evidence="3" id="KW-1185">Reference proteome</keyword>
<feature type="compositionally biased region" description="Acidic residues" evidence="1">
    <location>
        <begin position="11"/>
        <end position="20"/>
    </location>
</feature>
<feature type="region of interest" description="Disordered" evidence="1">
    <location>
        <begin position="324"/>
        <end position="353"/>
    </location>
</feature>
<proteinExistence type="predicted"/>
<organism evidence="2 3">
    <name type="scientific">Sparassis crispa</name>
    <dbReference type="NCBI Taxonomy" id="139825"/>
    <lineage>
        <taxon>Eukaryota</taxon>
        <taxon>Fungi</taxon>
        <taxon>Dikarya</taxon>
        <taxon>Basidiomycota</taxon>
        <taxon>Agaricomycotina</taxon>
        <taxon>Agaricomycetes</taxon>
        <taxon>Polyporales</taxon>
        <taxon>Sparassidaceae</taxon>
        <taxon>Sparassis</taxon>
    </lineage>
</organism>
<feature type="compositionally biased region" description="Basic and acidic residues" evidence="1">
    <location>
        <begin position="149"/>
        <end position="173"/>
    </location>
</feature>
<dbReference type="GO" id="GO:0045046">
    <property type="term" value="P:protein import into peroxisome membrane"/>
    <property type="evidence" value="ECO:0007669"/>
    <property type="project" value="TreeGrafter"/>
</dbReference>
<dbReference type="InterPro" id="IPR038322">
    <property type="entry name" value="Pex19_C_sf"/>
</dbReference>
<feature type="region of interest" description="Disordered" evidence="1">
    <location>
        <begin position="1"/>
        <end position="121"/>
    </location>
</feature>